<evidence type="ECO:0000313" key="2">
    <source>
        <dbReference type="Proteomes" id="UP000441399"/>
    </source>
</evidence>
<gene>
    <name evidence="1" type="ORF">OPDIPICF_02833</name>
</gene>
<dbReference type="NCBIfam" id="TIGR03359">
    <property type="entry name" value="VI_chp_6"/>
    <property type="match status" value="1"/>
</dbReference>
<evidence type="ECO:0000313" key="1">
    <source>
        <dbReference type="EMBL" id="CAA0123622.1"/>
    </source>
</evidence>
<name>A0A5S9QWP5_9GAMM</name>
<dbReference type="PANTHER" id="PTHR35370">
    <property type="entry name" value="CYTOPLASMIC PROTEIN-RELATED-RELATED"/>
    <property type="match status" value="1"/>
</dbReference>
<protein>
    <recommendedName>
        <fullName evidence="3">Type VI secretion system protein ImpG</fullName>
    </recommendedName>
</protein>
<dbReference type="Proteomes" id="UP000441399">
    <property type="component" value="Unassembled WGS sequence"/>
</dbReference>
<dbReference type="EMBL" id="CACSIO010000056">
    <property type="protein sequence ID" value="CAA0123622.1"/>
    <property type="molecule type" value="Genomic_DNA"/>
</dbReference>
<accession>A0A5S9QWP5</accession>
<dbReference type="PANTHER" id="PTHR35370:SF1">
    <property type="entry name" value="TYPE VI SECRETION SYSTEM COMPONENT TSSF1"/>
    <property type="match status" value="1"/>
</dbReference>
<reference evidence="1 2" key="1">
    <citation type="submission" date="2019-11" db="EMBL/GenBank/DDBJ databases">
        <authorList>
            <person name="Holert J."/>
        </authorList>
    </citation>
    <scope>NUCLEOTIDE SEQUENCE [LARGE SCALE GENOMIC DNA]</scope>
    <source>
        <strain evidence="1">SB11_3</strain>
    </source>
</reference>
<dbReference type="AlphaFoldDB" id="A0A5S9QWP5"/>
<keyword evidence="2" id="KW-1185">Reference proteome</keyword>
<organism evidence="1 2">
    <name type="scientific">BD1-7 clade bacterium</name>
    <dbReference type="NCBI Taxonomy" id="2029982"/>
    <lineage>
        <taxon>Bacteria</taxon>
        <taxon>Pseudomonadati</taxon>
        <taxon>Pseudomonadota</taxon>
        <taxon>Gammaproteobacteria</taxon>
        <taxon>Cellvibrionales</taxon>
        <taxon>Spongiibacteraceae</taxon>
        <taxon>BD1-7 clade</taxon>
    </lineage>
</organism>
<evidence type="ECO:0008006" key="3">
    <source>
        <dbReference type="Google" id="ProtNLM"/>
    </source>
</evidence>
<proteinExistence type="predicted"/>
<dbReference type="PIRSF" id="PIRSF028304">
    <property type="entry name" value="UCP028304"/>
    <property type="match status" value="1"/>
</dbReference>
<sequence length="620" mass="70195">MDDRLLEWFNRELKHVRERAQEFGKDYPKVARQLGIYENGIDDPYIHYMLEAFAYMTARIQLKREAAYPEFTQQLVHILFPQFIAQLPSMTLLQLLPAADEGTLNDGFDLPRDSLVDNEQHSVIVDRVFRFSTTQAVTLWPLTMESAGLLRSRAVIENEGWRLPTTANVKTGVKLTLSLDAGLTLGDISLDQLDFYVNGAGQTVAALYESLLCHCQGVCVRGLDADGETVSPGVFLNSDHLSPLGFDREEAALPVDERTFSGQRLLLEYFAYSQKFRYLRVNGLRQGLQPASANKLELLFLLDTAHADMRDIDKDNFLLFVVPAINLFEKKHESIRVEQGRHRFPVRADDTDPHLYEVHSIKTVRAVDRDLTQRYQVEPLYGNHGHYDSDRPHAFYTLHRTESKVRLPEYAERFDASKVTLSMVDVNSSPYTPDLLELDLDILVSNVGDLKALNPDGYRLTTNAPVAAVRAVVPPSDPIPAWPQSKTNWLALDHLTFNFQALDHEDKRENARYLQKLLALYAQHTEGEKLLSGIRALEIETVTRQFFQQGHAVVGNGVSLTLEVDEYCFEGTGCFLLGAILERYFAQMVSMNSFVETHLKSSQRGEVASWNVSNGSRALI</sequence>
<dbReference type="OrthoDB" id="9763676at2"/>
<dbReference type="Pfam" id="PF05947">
    <property type="entry name" value="T6SS_TssF"/>
    <property type="match status" value="1"/>
</dbReference>
<dbReference type="InterPro" id="IPR010272">
    <property type="entry name" value="T6SS_TssF"/>
</dbReference>